<dbReference type="PROSITE" id="PS51257">
    <property type="entry name" value="PROKAR_LIPOPROTEIN"/>
    <property type="match status" value="1"/>
</dbReference>
<gene>
    <name evidence="1" type="ORF">BFP71_00585</name>
</gene>
<evidence type="ECO:0000313" key="2">
    <source>
        <dbReference type="Proteomes" id="UP000095552"/>
    </source>
</evidence>
<accession>A0A1E5T4K5</accession>
<dbReference type="RefSeq" id="WP_069833519.1">
    <property type="nucleotide sequence ID" value="NZ_MDGQ01000003.1"/>
</dbReference>
<reference evidence="1 2" key="1">
    <citation type="submission" date="2016-08" db="EMBL/GenBank/DDBJ databases">
        <title>Draft genome of Fabibacter sp. strain SK-8.</title>
        <authorList>
            <person name="Wong S.-K."/>
            <person name="Hamasaki K."/>
            <person name="Yoshizawa S."/>
        </authorList>
    </citation>
    <scope>NUCLEOTIDE SEQUENCE [LARGE SCALE GENOMIC DNA]</scope>
    <source>
        <strain evidence="1 2">SK-8</strain>
    </source>
</reference>
<comment type="caution">
    <text evidence="1">The sequence shown here is derived from an EMBL/GenBank/DDBJ whole genome shotgun (WGS) entry which is preliminary data.</text>
</comment>
<dbReference type="Proteomes" id="UP000095552">
    <property type="component" value="Unassembled WGS sequence"/>
</dbReference>
<keyword evidence="2" id="KW-1185">Reference proteome</keyword>
<dbReference type="AlphaFoldDB" id="A0A1E5T4K5"/>
<dbReference type="OrthoDB" id="1494877at2"/>
<sequence>MSHRNRLKGYLLQLLGVIGLYSCAARKTVEGSVEGTYLMQGSFNKQLLLTKDRYFLLKPFEEAHISPYKCCDTLSVGEWKRVNGTSFLSLKSDLKPIDPLLEMKVQEGFRSSSDSLYFTIDNPIQKDKALDRHKGLSYQVLINSNNPRFDEELSQRRFNNNEIAVKKPANLSITSFEIIAIPSMEMPVRSISIRHIYTNEYRVKGKSSNEFLVDVPELTYRLISELRFAEDFVRVISPTQLEWDGKRYIKR</sequence>
<proteinExistence type="predicted"/>
<dbReference type="EMBL" id="MDGQ01000003">
    <property type="protein sequence ID" value="OEK06207.1"/>
    <property type="molecule type" value="Genomic_DNA"/>
</dbReference>
<organism evidence="1 2">
    <name type="scientific">Roseivirga misakiensis</name>
    <dbReference type="NCBI Taxonomy" id="1563681"/>
    <lineage>
        <taxon>Bacteria</taxon>
        <taxon>Pseudomonadati</taxon>
        <taxon>Bacteroidota</taxon>
        <taxon>Cytophagia</taxon>
        <taxon>Cytophagales</taxon>
        <taxon>Roseivirgaceae</taxon>
        <taxon>Roseivirga</taxon>
    </lineage>
</organism>
<evidence type="ECO:0008006" key="3">
    <source>
        <dbReference type="Google" id="ProtNLM"/>
    </source>
</evidence>
<name>A0A1E5T4K5_9BACT</name>
<protein>
    <recommendedName>
        <fullName evidence="3">Lipoprotein</fullName>
    </recommendedName>
</protein>
<evidence type="ECO:0000313" key="1">
    <source>
        <dbReference type="EMBL" id="OEK06207.1"/>
    </source>
</evidence>